<dbReference type="GO" id="GO:0003712">
    <property type="term" value="F:transcription coregulator activity"/>
    <property type="evidence" value="ECO:0007669"/>
    <property type="project" value="TreeGrafter"/>
</dbReference>
<dbReference type="Pfam" id="PF10497">
    <property type="entry name" value="zf-4CXXC_R1"/>
    <property type="match status" value="1"/>
</dbReference>
<dbReference type="GO" id="GO:0032454">
    <property type="term" value="F:histone H3K9 demethylase activity"/>
    <property type="evidence" value="ECO:0007669"/>
    <property type="project" value="InterPro"/>
</dbReference>
<feature type="region of interest" description="Disordered" evidence="6">
    <location>
        <begin position="170"/>
        <end position="189"/>
    </location>
</feature>
<evidence type="ECO:0000256" key="3">
    <source>
        <dbReference type="ARBA" id="ARBA00023015"/>
    </source>
</evidence>
<dbReference type="GO" id="GO:0031490">
    <property type="term" value="F:chromatin DNA binding"/>
    <property type="evidence" value="ECO:0007669"/>
    <property type="project" value="TreeGrafter"/>
</dbReference>
<dbReference type="STRING" id="5364.A0A5C3MSX1"/>
<dbReference type="InterPro" id="IPR018866">
    <property type="entry name" value="Znf-4CXXC_R1"/>
</dbReference>
<name>A0A5C3MSX1_9AGAM</name>
<feature type="compositionally biased region" description="Low complexity" evidence="6">
    <location>
        <begin position="22"/>
        <end position="38"/>
    </location>
</feature>
<keyword evidence="4" id="KW-0804">Transcription</keyword>
<feature type="compositionally biased region" description="Polar residues" evidence="6">
    <location>
        <begin position="170"/>
        <end position="184"/>
    </location>
</feature>
<accession>A0A5C3MSX1</accession>
<keyword evidence="5" id="KW-0539">Nucleus</keyword>
<feature type="compositionally biased region" description="Basic and acidic residues" evidence="6">
    <location>
        <begin position="62"/>
        <end position="76"/>
    </location>
</feature>
<feature type="region of interest" description="Disordered" evidence="6">
    <location>
        <begin position="581"/>
        <end position="749"/>
    </location>
</feature>
<dbReference type="Proteomes" id="UP000305948">
    <property type="component" value="Unassembled WGS sequence"/>
</dbReference>
<keyword evidence="9" id="KW-1185">Reference proteome</keyword>
<feature type="compositionally biased region" description="Polar residues" evidence="6">
    <location>
        <begin position="412"/>
        <end position="426"/>
    </location>
</feature>
<feature type="compositionally biased region" description="Polar residues" evidence="6">
    <location>
        <begin position="137"/>
        <end position="150"/>
    </location>
</feature>
<feature type="region of interest" description="Disordered" evidence="6">
    <location>
        <begin position="17"/>
        <end position="156"/>
    </location>
</feature>
<dbReference type="OrthoDB" id="298344at2759"/>
<dbReference type="InterPro" id="IPR045109">
    <property type="entry name" value="LSDs-like"/>
</dbReference>
<feature type="compositionally biased region" description="Low complexity" evidence="6">
    <location>
        <begin position="115"/>
        <end position="126"/>
    </location>
</feature>
<dbReference type="AlphaFoldDB" id="A0A5C3MSX1"/>
<feature type="compositionally biased region" description="Basic and acidic residues" evidence="6">
    <location>
        <begin position="664"/>
        <end position="676"/>
    </location>
</feature>
<feature type="region of interest" description="Disordered" evidence="6">
    <location>
        <begin position="380"/>
        <end position="460"/>
    </location>
</feature>
<gene>
    <name evidence="8" type="ORF">OE88DRAFT_1665023</name>
</gene>
<evidence type="ECO:0000256" key="5">
    <source>
        <dbReference type="ARBA" id="ARBA00023242"/>
    </source>
</evidence>
<evidence type="ECO:0000256" key="4">
    <source>
        <dbReference type="ARBA" id="ARBA00023163"/>
    </source>
</evidence>
<evidence type="ECO:0000256" key="2">
    <source>
        <dbReference type="ARBA" id="ARBA00022723"/>
    </source>
</evidence>
<feature type="compositionally biased region" description="Basic residues" evidence="6">
    <location>
        <begin position="870"/>
        <end position="882"/>
    </location>
</feature>
<dbReference type="EMBL" id="ML213521">
    <property type="protein sequence ID" value="TFK48013.1"/>
    <property type="molecule type" value="Genomic_DNA"/>
</dbReference>
<feature type="compositionally biased region" description="Basic and acidic residues" evidence="6">
    <location>
        <begin position="602"/>
        <end position="611"/>
    </location>
</feature>
<protein>
    <recommendedName>
        <fullName evidence="7">Zinc-finger domain-containing protein</fullName>
    </recommendedName>
</protein>
<feature type="region of interest" description="Disordered" evidence="6">
    <location>
        <begin position="870"/>
        <end position="898"/>
    </location>
</feature>
<comment type="subcellular location">
    <subcellularLocation>
        <location evidence="1">Nucleus</location>
    </subcellularLocation>
</comment>
<feature type="compositionally biased region" description="Low complexity" evidence="6">
    <location>
        <begin position="395"/>
        <end position="404"/>
    </location>
</feature>
<keyword evidence="3" id="KW-0805">Transcription regulation</keyword>
<feature type="compositionally biased region" description="Polar residues" evidence="6">
    <location>
        <begin position="380"/>
        <end position="394"/>
    </location>
</feature>
<proteinExistence type="predicted"/>
<organism evidence="8 9">
    <name type="scientific">Heliocybe sulcata</name>
    <dbReference type="NCBI Taxonomy" id="5364"/>
    <lineage>
        <taxon>Eukaryota</taxon>
        <taxon>Fungi</taxon>
        <taxon>Dikarya</taxon>
        <taxon>Basidiomycota</taxon>
        <taxon>Agaricomycotina</taxon>
        <taxon>Agaricomycetes</taxon>
        <taxon>Gloeophyllales</taxon>
        <taxon>Gloeophyllaceae</taxon>
        <taxon>Heliocybe</taxon>
    </lineage>
</organism>
<keyword evidence="2" id="KW-0479">Metal-binding</keyword>
<evidence type="ECO:0000256" key="1">
    <source>
        <dbReference type="ARBA" id="ARBA00004123"/>
    </source>
</evidence>
<dbReference type="PANTHER" id="PTHR12549">
    <property type="entry name" value="JMJC DOMAIN-CONTAINING HISTONE DEMETHYLATION PROTEIN"/>
    <property type="match status" value="1"/>
</dbReference>
<dbReference type="GO" id="GO:0006357">
    <property type="term" value="P:regulation of transcription by RNA polymerase II"/>
    <property type="evidence" value="ECO:0007669"/>
    <property type="project" value="TreeGrafter"/>
</dbReference>
<reference evidence="8 9" key="1">
    <citation type="journal article" date="2019" name="Nat. Ecol. Evol.">
        <title>Megaphylogeny resolves global patterns of mushroom evolution.</title>
        <authorList>
            <person name="Varga T."/>
            <person name="Krizsan K."/>
            <person name="Foldi C."/>
            <person name="Dima B."/>
            <person name="Sanchez-Garcia M."/>
            <person name="Sanchez-Ramirez S."/>
            <person name="Szollosi G.J."/>
            <person name="Szarkandi J.G."/>
            <person name="Papp V."/>
            <person name="Albert L."/>
            <person name="Andreopoulos W."/>
            <person name="Angelini C."/>
            <person name="Antonin V."/>
            <person name="Barry K.W."/>
            <person name="Bougher N.L."/>
            <person name="Buchanan P."/>
            <person name="Buyck B."/>
            <person name="Bense V."/>
            <person name="Catcheside P."/>
            <person name="Chovatia M."/>
            <person name="Cooper J."/>
            <person name="Damon W."/>
            <person name="Desjardin D."/>
            <person name="Finy P."/>
            <person name="Geml J."/>
            <person name="Haridas S."/>
            <person name="Hughes K."/>
            <person name="Justo A."/>
            <person name="Karasinski D."/>
            <person name="Kautmanova I."/>
            <person name="Kiss B."/>
            <person name="Kocsube S."/>
            <person name="Kotiranta H."/>
            <person name="LaButti K.M."/>
            <person name="Lechner B.E."/>
            <person name="Liimatainen K."/>
            <person name="Lipzen A."/>
            <person name="Lukacs Z."/>
            <person name="Mihaltcheva S."/>
            <person name="Morgado L.N."/>
            <person name="Niskanen T."/>
            <person name="Noordeloos M.E."/>
            <person name="Ohm R.A."/>
            <person name="Ortiz-Santana B."/>
            <person name="Ovrebo C."/>
            <person name="Racz N."/>
            <person name="Riley R."/>
            <person name="Savchenko A."/>
            <person name="Shiryaev A."/>
            <person name="Soop K."/>
            <person name="Spirin V."/>
            <person name="Szebenyi C."/>
            <person name="Tomsovsky M."/>
            <person name="Tulloss R.E."/>
            <person name="Uehling J."/>
            <person name="Grigoriev I.V."/>
            <person name="Vagvolgyi C."/>
            <person name="Papp T."/>
            <person name="Martin F.M."/>
            <person name="Miettinen O."/>
            <person name="Hibbett D.S."/>
            <person name="Nagy L.G."/>
        </authorList>
    </citation>
    <scope>NUCLEOTIDE SEQUENCE [LARGE SCALE GENOMIC DNA]</scope>
    <source>
        <strain evidence="8 9">OMC1185</strain>
    </source>
</reference>
<feature type="region of interest" description="Disordered" evidence="6">
    <location>
        <begin position="997"/>
        <end position="1018"/>
    </location>
</feature>
<dbReference type="PANTHER" id="PTHR12549:SF38">
    <property type="entry name" value="JMJC DOMAIN-CONTAINING HISTONE DEMETHYLASE 2, ISOFORM A"/>
    <property type="match status" value="1"/>
</dbReference>
<feature type="compositionally biased region" description="Low complexity" evidence="6">
    <location>
        <begin position="615"/>
        <end position="636"/>
    </location>
</feature>
<feature type="compositionally biased region" description="Low complexity" evidence="6">
    <location>
        <begin position="586"/>
        <end position="599"/>
    </location>
</feature>
<evidence type="ECO:0000313" key="9">
    <source>
        <dbReference type="Proteomes" id="UP000305948"/>
    </source>
</evidence>
<feature type="region of interest" description="Disordered" evidence="6">
    <location>
        <begin position="265"/>
        <end position="288"/>
    </location>
</feature>
<evidence type="ECO:0000256" key="6">
    <source>
        <dbReference type="SAM" id="MobiDB-lite"/>
    </source>
</evidence>
<sequence>MPYNNSSELLNWDGSLDRHQLASSDSSSKSRSPRPRASYQPLQVDMGYGIDAYENGPASGDALDRRKPLDTGKEPEVFPETLISMPMTDHVPSDYVRDSSSLSVSDPPRPKERTPSPFLPVLLLPSPQAPVPSPSQNLTSHSVVPQSTSPARRESSPIIISSDSLVYTATSPSEYRPSPKSQSPGEKDLHWAYAPPPSQRAVPRLGSICYISVPPLPPGIRKDDYMFLNEYAKRDEIRPYDLLNAMQVSFQSNAVAAPLFTPGRKRNRSASLVPATPDSSGSAIASALSPKPRRRRLMVYPASPPRASRFERVLELGPPSEEGESLAERRLSMRHLLRDHAERDVAMDYIKRRRYQDPRPHQYVLPSSPHERLDFVQGSSTMRISPPSGTEGVQSSSPSVRSSPGIVETPPRRSTSPPNASITGVSSIADRVSSPPESRDAIEQPPPHSPVHLDDPPGSEPVIVENDPLFADISWGVSAMYQIHGDNAMAFVAGTKSDVFLGTGNRSPSPEELRIDHHYQGHAAGFLGTLSSTADVGEGSTPSLDPDLGINSAFIDEPTSSSEYSHEIGYTLNGTINPSILGGFDASESPESPRSAESASEPEDHLPDARLRSFSPDSVASESSRSRASAAGSEPSPLEEPAVLTVSPTTKRMGIVLCPPQDPAEDRGSSMDEHANALDPGDSMYDPEAEDRGALVPRGKGKGRARVGGRTGQTVRSKIGSVGRRHITSRSDAAGLDGPQLSEGPQNSFVSSKAESGYHKLWNILFNALDRYPGGRAGLKDPDGELIRCHHCRRSTDLLKMTCRTMHGGVRCMKRYCVNCILKRYPDIQFDANAVNFKCPVCRGDCNCSVCSGLRGEVYISERDLRRIKMTGKGKPKKRKAKQPAMSKEPAGRIKSQVPPEPGTFFGTVYGLDGERVGAAFMASLAHPLPPRERIFIGTPLDSWHIDPEQYVDQEDPVFPTERPLFLGDISHLNIASYRSLDEIKSDYTYESSLSSLTELSDDDDDKDGVLAGPDKAQDEWNTDNAVVGESRLNLGLDSLALERVMQMALAAVQPEPAQVPEQVQT</sequence>
<evidence type="ECO:0000259" key="7">
    <source>
        <dbReference type="Pfam" id="PF10497"/>
    </source>
</evidence>
<evidence type="ECO:0000313" key="8">
    <source>
        <dbReference type="EMBL" id="TFK48013.1"/>
    </source>
</evidence>
<dbReference type="GO" id="GO:0000785">
    <property type="term" value="C:chromatin"/>
    <property type="evidence" value="ECO:0007669"/>
    <property type="project" value="TreeGrafter"/>
</dbReference>
<dbReference type="GO" id="GO:0000118">
    <property type="term" value="C:histone deacetylase complex"/>
    <property type="evidence" value="ECO:0007669"/>
    <property type="project" value="TreeGrafter"/>
</dbReference>
<dbReference type="GO" id="GO:0046872">
    <property type="term" value="F:metal ion binding"/>
    <property type="evidence" value="ECO:0007669"/>
    <property type="project" value="UniProtKB-KW"/>
</dbReference>
<feature type="domain" description="Zinc-finger" evidence="7">
    <location>
        <begin position="788"/>
        <end position="857"/>
    </location>
</feature>